<dbReference type="GeneTree" id="ENSGT00940000158432"/>
<sequence length="299" mass="33009">SLKVLSQSAGNMATEDPCAILDLFDCETSFYQPPGADIWKKLDCDLLTPPLSPSRCDLDFLLSSETWSWGSASDALDFLSSLLEEHNEPPDSETEQCPEVLQDCMWGASSCFELAEPSLKESAVATPPTPSTDPTLLPAVSGCDQDSQPSSEGSTDSNSISANESPCPEPRGWEEEIDVVTVEKLHWSSSTTAGCMSRQSSAGSSGSDSSDDLERRRTHNILERQRRDSLRSCFTRLREQLPDLRHQPRAAKVAVLRRAAEHARALQAEENRLHAEQKRLQTRQAQLRARLQKLQPGND</sequence>
<dbReference type="InterPro" id="IPR011598">
    <property type="entry name" value="bHLH_dom"/>
</dbReference>
<feature type="compositionally biased region" description="Basic and acidic residues" evidence="3">
    <location>
        <begin position="212"/>
        <end position="224"/>
    </location>
</feature>
<evidence type="ECO:0000313" key="5">
    <source>
        <dbReference type="Ensembl" id="ENSEBUP00000026373.1"/>
    </source>
</evidence>
<evidence type="ECO:0000313" key="6">
    <source>
        <dbReference type="Proteomes" id="UP000694388"/>
    </source>
</evidence>
<dbReference type="SUPFAM" id="SSF47459">
    <property type="entry name" value="HLH, helix-loop-helix DNA-binding domain"/>
    <property type="match status" value="1"/>
</dbReference>
<feature type="compositionally biased region" description="Polar residues" evidence="3">
    <location>
        <begin position="144"/>
        <end position="164"/>
    </location>
</feature>
<accession>A0A8C4RBN7</accession>
<dbReference type="Gene3D" id="4.10.280.10">
    <property type="entry name" value="Helix-loop-helix DNA-binding domain"/>
    <property type="match status" value="1"/>
</dbReference>
<proteinExistence type="predicted"/>
<dbReference type="Proteomes" id="UP000694388">
    <property type="component" value="Unplaced"/>
</dbReference>
<dbReference type="Pfam" id="PF01056">
    <property type="entry name" value="Myc_N"/>
    <property type="match status" value="1"/>
</dbReference>
<protein>
    <recommendedName>
        <fullName evidence="4">BHLH domain-containing protein</fullName>
    </recommendedName>
</protein>
<evidence type="ECO:0000256" key="3">
    <source>
        <dbReference type="SAM" id="MobiDB-lite"/>
    </source>
</evidence>
<dbReference type="FunFam" id="4.10.280.10:FF:000019">
    <property type="entry name" value="Myc proto-oncogene protein"/>
    <property type="match status" value="1"/>
</dbReference>
<name>A0A8C4RBN7_EPTBU</name>
<reference evidence="5" key="2">
    <citation type="submission" date="2025-09" db="UniProtKB">
        <authorList>
            <consortium name="Ensembl"/>
        </authorList>
    </citation>
    <scope>IDENTIFICATION</scope>
</reference>
<evidence type="ECO:0000256" key="1">
    <source>
        <dbReference type="ARBA" id="ARBA00023125"/>
    </source>
</evidence>
<keyword evidence="1" id="KW-0238">DNA-binding</keyword>
<dbReference type="PROSITE" id="PS50888">
    <property type="entry name" value="BHLH"/>
    <property type="match status" value="1"/>
</dbReference>
<dbReference type="GO" id="GO:0003677">
    <property type="term" value="F:DNA binding"/>
    <property type="evidence" value="ECO:0007669"/>
    <property type="project" value="UniProtKB-KW"/>
</dbReference>
<dbReference type="SMART" id="SM00353">
    <property type="entry name" value="HLH"/>
    <property type="match status" value="1"/>
</dbReference>
<keyword evidence="6" id="KW-1185">Reference proteome</keyword>
<feature type="region of interest" description="Disordered" evidence="3">
    <location>
        <begin position="190"/>
        <end position="224"/>
    </location>
</feature>
<feature type="region of interest" description="Disordered" evidence="3">
    <location>
        <begin position="122"/>
        <end position="173"/>
    </location>
</feature>
<dbReference type="AlphaFoldDB" id="A0A8C4RBN7"/>
<feature type="coiled-coil region" evidence="2">
    <location>
        <begin position="256"/>
        <end position="286"/>
    </location>
</feature>
<dbReference type="InterPro" id="IPR036638">
    <property type="entry name" value="HLH_DNA-bd_sf"/>
</dbReference>
<reference evidence="5" key="1">
    <citation type="submission" date="2025-08" db="UniProtKB">
        <authorList>
            <consortium name="Ensembl"/>
        </authorList>
    </citation>
    <scope>IDENTIFICATION</scope>
</reference>
<dbReference type="InterPro" id="IPR050433">
    <property type="entry name" value="Myc_transcription_factors"/>
</dbReference>
<dbReference type="GO" id="GO:0003700">
    <property type="term" value="F:DNA-binding transcription factor activity"/>
    <property type="evidence" value="ECO:0007669"/>
    <property type="project" value="InterPro"/>
</dbReference>
<dbReference type="GO" id="GO:0046983">
    <property type="term" value="F:protein dimerization activity"/>
    <property type="evidence" value="ECO:0007669"/>
    <property type="project" value="InterPro"/>
</dbReference>
<dbReference type="CDD" id="cd11400">
    <property type="entry name" value="bHLHzip_Myc"/>
    <property type="match status" value="1"/>
</dbReference>
<dbReference type="Pfam" id="PF00010">
    <property type="entry name" value="HLH"/>
    <property type="match status" value="1"/>
</dbReference>
<dbReference type="PANTHER" id="PTHR45851">
    <property type="entry name" value="MYC PROTO-ONCOGENE"/>
    <property type="match status" value="1"/>
</dbReference>
<organism evidence="5 6">
    <name type="scientific">Eptatretus burgeri</name>
    <name type="common">Inshore hagfish</name>
    <dbReference type="NCBI Taxonomy" id="7764"/>
    <lineage>
        <taxon>Eukaryota</taxon>
        <taxon>Metazoa</taxon>
        <taxon>Chordata</taxon>
        <taxon>Craniata</taxon>
        <taxon>Vertebrata</taxon>
        <taxon>Cyclostomata</taxon>
        <taxon>Myxini</taxon>
        <taxon>Myxiniformes</taxon>
        <taxon>Myxinidae</taxon>
        <taxon>Eptatretinae</taxon>
        <taxon>Eptatretus</taxon>
    </lineage>
</organism>
<dbReference type="InterPro" id="IPR012682">
    <property type="entry name" value="Tscrpt_reg_Myc_N"/>
</dbReference>
<feature type="compositionally biased region" description="Polar residues" evidence="3">
    <location>
        <begin position="190"/>
        <end position="199"/>
    </location>
</feature>
<evidence type="ECO:0000256" key="2">
    <source>
        <dbReference type="SAM" id="Coils"/>
    </source>
</evidence>
<feature type="domain" description="BHLH" evidence="4">
    <location>
        <begin position="214"/>
        <end position="266"/>
    </location>
</feature>
<dbReference type="Ensembl" id="ENSEBUT00000026949.1">
    <property type="protein sequence ID" value="ENSEBUP00000026373.1"/>
    <property type="gene ID" value="ENSEBUG00000016246.1"/>
</dbReference>
<evidence type="ECO:0000259" key="4">
    <source>
        <dbReference type="PROSITE" id="PS50888"/>
    </source>
</evidence>
<keyword evidence="2" id="KW-0175">Coiled coil</keyword>
<dbReference type="OMA" id="RWEMEYD"/>